<dbReference type="EMBL" id="KN824391">
    <property type="protein sequence ID" value="KIM21146.1"/>
    <property type="molecule type" value="Genomic_DNA"/>
</dbReference>
<feature type="region of interest" description="Disordered" evidence="1">
    <location>
        <begin position="1"/>
        <end position="26"/>
    </location>
</feature>
<name>A0A0C3APK4_SERVB</name>
<evidence type="ECO:0008006" key="4">
    <source>
        <dbReference type="Google" id="ProtNLM"/>
    </source>
</evidence>
<gene>
    <name evidence="2" type="ORF">M408DRAFT_29771</name>
</gene>
<evidence type="ECO:0000256" key="1">
    <source>
        <dbReference type="SAM" id="MobiDB-lite"/>
    </source>
</evidence>
<dbReference type="HOGENOM" id="CLU_891870_0_0_1"/>
<dbReference type="OrthoDB" id="3365698at2759"/>
<sequence length="312" mass="35310">MGTSQSKGNHAKSPNQRIPSTSNVGTLDLVSTGSFEYSLKKDIPSDAIIPDALSARSETPHGLLGARRRRRGTPPQHPTPLLPVTKTEDFNAPLMVSMLEEYIRSGESTDHRFRCPGYNMIPYSIRRIEDIDTDVIIEILRHYIAMQNDGTFILTMVSKTWRDFVLQSPTLWQWITIDEISPDCTEKSIICSTLAASHPLQIVVQLPITDWTHLATLVPCAQNIFFEIPEYMTETDAKEETCTFLANPGLPATCQVHWCHIGGKYINPPKPWRPPSPDITSPAFWADRSRVLLYYMKRNIGDLRMTAHGWDF</sequence>
<keyword evidence="3" id="KW-1185">Reference proteome</keyword>
<proteinExistence type="predicted"/>
<dbReference type="AlphaFoldDB" id="A0A0C3APK4"/>
<organism evidence="2 3">
    <name type="scientific">Serendipita vermifera MAFF 305830</name>
    <dbReference type="NCBI Taxonomy" id="933852"/>
    <lineage>
        <taxon>Eukaryota</taxon>
        <taxon>Fungi</taxon>
        <taxon>Dikarya</taxon>
        <taxon>Basidiomycota</taxon>
        <taxon>Agaricomycotina</taxon>
        <taxon>Agaricomycetes</taxon>
        <taxon>Sebacinales</taxon>
        <taxon>Serendipitaceae</taxon>
        <taxon>Serendipita</taxon>
    </lineage>
</organism>
<reference evidence="2 3" key="1">
    <citation type="submission" date="2014-04" db="EMBL/GenBank/DDBJ databases">
        <authorList>
            <consortium name="DOE Joint Genome Institute"/>
            <person name="Kuo A."/>
            <person name="Zuccaro A."/>
            <person name="Kohler A."/>
            <person name="Nagy L.G."/>
            <person name="Floudas D."/>
            <person name="Copeland A."/>
            <person name="Barry K.W."/>
            <person name="Cichocki N."/>
            <person name="Veneault-Fourrey C."/>
            <person name="LaButti K."/>
            <person name="Lindquist E.A."/>
            <person name="Lipzen A."/>
            <person name="Lundell T."/>
            <person name="Morin E."/>
            <person name="Murat C."/>
            <person name="Sun H."/>
            <person name="Tunlid A."/>
            <person name="Henrissat B."/>
            <person name="Grigoriev I.V."/>
            <person name="Hibbett D.S."/>
            <person name="Martin F."/>
            <person name="Nordberg H.P."/>
            <person name="Cantor M.N."/>
            <person name="Hua S.X."/>
        </authorList>
    </citation>
    <scope>NUCLEOTIDE SEQUENCE [LARGE SCALE GENOMIC DNA]</scope>
    <source>
        <strain evidence="2 3">MAFF 305830</strain>
    </source>
</reference>
<reference evidence="3" key="2">
    <citation type="submission" date="2015-01" db="EMBL/GenBank/DDBJ databases">
        <title>Evolutionary Origins and Diversification of the Mycorrhizal Mutualists.</title>
        <authorList>
            <consortium name="DOE Joint Genome Institute"/>
            <consortium name="Mycorrhizal Genomics Consortium"/>
            <person name="Kohler A."/>
            <person name="Kuo A."/>
            <person name="Nagy L.G."/>
            <person name="Floudas D."/>
            <person name="Copeland A."/>
            <person name="Barry K.W."/>
            <person name="Cichocki N."/>
            <person name="Veneault-Fourrey C."/>
            <person name="LaButti K."/>
            <person name="Lindquist E.A."/>
            <person name="Lipzen A."/>
            <person name="Lundell T."/>
            <person name="Morin E."/>
            <person name="Murat C."/>
            <person name="Riley R."/>
            <person name="Ohm R."/>
            <person name="Sun H."/>
            <person name="Tunlid A."/>
            <person name="Henrissat B."/>
            <person name="Grigoriev I.V."/>
            <person name="Hibbett D.S."/>
            <person name="Martin F."/>
        </authorList>
    </citation>
    <scope>NUCLEOTIDE SEQUENCE [LARGE SCALE GENOMIC DNA]</scope>
    <source>
        <strain evidence="3">MAFF 305830</strain>
    </source>
</reference>
<evidence type="ECO:0000313" key="3">
    <source>
        <dbReference type="Proteomes" id="UP000054097"/>
    </source>
</evidence>
<feature type="region of interest" description="Disordered" evidence="1">
    <location>
        <begin position="59"/>
        <end position="84"/>
    </location>
</feature>
<protein>
    <recommendedName>
        <fullName evidence="4">F-box domain-containing protein</fullName>
    </recommendedName>
</protein>
<dbReference type="Proteomes" id="UP000054097">
    <property type="component" value="Unassembled WGS sequence"/>
</dbReference>
<accession>A0A0C3APK4</accession>
<evidence type="ECO:0000313" key="2">
    <source>
        <dbReference type="EMBL" id="KIM21146.1"/>
    </source>
</evidence>